<organism evidence="6 7">
    <name type="scientific">Halarcobacter ebronensis</name>
    <dbReference type="NCBI Taxonomy" id="1462615"/>
    <lineage>
        <taxon>Bacteria</taxon>
        <taxon>Pseudomonadati</taxon>
        <taxon>Campylobacterota</taxon>
        <taxon>Epsilonproteobacteria</taxon>
        <taxon>Campylobacterales</taxon>
        <taxon>Arcobacteraceae</taxon>
        <taxon>Halarcobacter</taxon>
    </lineage>
</organism>
<dbReference type="OrthoDB" id="9808620at2"/>
<keyword evidence="3" id="KW-0238">DNA-binding</keyword>
<evidence type="ECO:0000313" key="6">
    <source>
        <dbReference type="EMBL" id="RXK08241.1"/>
    </source>
</evidence>
<dbReference type="GO" id="GO:0005829">
    <property type="term" value="C:cytosol"/>
    <property type="evidence" value="ECO:0007669"/>
    <property type="project" value="TreeGrafter"/>
</dbReference>
<dbReference type="GO" id="GO:0003700">
    <property type="term" value="F:DNA-binding transcription factor activity"/>
    <property type="evidence" value="ECO:0007669"/>
    <property type="project" value="InterPro"/>
</dbReference>
<dbReference type="AlphaFoldDB" id="A0A4Q1AXZ2"/>
<dbReference type="Proteomes" id="UP000289758">
    <property type="component" value="Unassembled WGS sequence"/>
</dbReference>
<sequence length="299" mass="33840">MKITIDDLEAFIAVADFESFNLAANELGITQPALSRRIKKLEDTLGAKLLDRTTRKISVSIVGEEFIIEARRMLEEFNKSIDDVQELIKTRTGSISLTTNMTIANSILPDIVCDFKNANPNIRLRISQDSSPEAIKKVLRRECEFAIAQFSQDDPNIEFEPLINDSFVMICNKNHPLAKKKKIEWEDFESYNFLKLGSNSRTMNILKNELGEKINYLKGDIEVEQFSALIGLVEKNLGVSAIPSLAKFKRPEIDIITRPIDNPTVSRMLGIITYKGRSLSPASKVFCSLIKEKIKNLKR</sequence>
<keyword evidence="7" id="KW-1185">Reference proteome</keyword>
<dbReference type="PRINTS" id="PR00039">
    <property type="entry name" value="HTHLYSR"/>
</dbReference>
<dbReference type="InterPro" id="IPR050950">
    <property type="entry name" value="HTH-type_LysR_regulators"/>
</dbReference>
<dbReference type="Pfam" id="PF03466">
    <property type="entry name" value="LysR_substrate"/>
    <property type="match status" value="1"/>
</dbReference>
<protein>
    <recommendedName>
        <fullName evidence="5">HTH lysR-type domain-containing protein</fullName>
    </recommendedName>
</protein>
<comment type="caution">
    <text evidence="6">The sequence shown here is derived from an EMBL/GenBank/DDBJ whole genome shotgun (WGS) entry which is preliminary data.</text>
</comment>
<dbReference type="RefSeq" id="WP_129085820.1">
    <property type="nucleotide sequence ID" value="NZ_CP053836.1"/>
</dbReference>
<dbReference type="InterPro" id="IPR036388">
    <property type="entry name" value="WH-like_DNA-bd_sf"/>
</dbReference>
<dbReference type="SUPFAM" id="SSF46785">
    <property type="entry name" value="Winged helix' DNA-binding domain"/>
    <property type="match status" value="1"/>
</dbReference>
<dbReference type="PROSITE" id="PS50931">
    <property type="entry name" value="HTH_LYSR"/>
    <property type="match status" value="1"/>
</dbReference>
<gene>
    <name evidence="6" type="ORF">CRV07_00075</name>
</gene>
<comment type="similarity">
    <text evidence="1">Belongs to the LysR transcriptional regulatory family.</text>
</comment>
<dbReference type="Gene3D" id="3.40.190.290">
    <property type="match status" value="1"/>
</dbReference>
<dbReference type="SUPFAM" id="SSF53850">
    <property type="entry name" value="Periplasmic binding protein-like II"/>
    <property type="match status" value="1"/>
</dbReference>
<dbReference type="PANTHER" id="PTHR30419:SF30">
    <property type="entry name" value="LYSR FAMILY TRANSCRIPTIONAL REGULATOR"/>
    <property type="match status" value="1"/>
</dbReference>
<name>A0A4Q1AXZ2_9BACT</name>
<dbReference type="InterPro" id="IPR036390">
    <property type="entry name" value="WH_DNA-bd_sf"/>
</dbReference>
<dbReference type="InterPro" id="IPR005119">
    <property type="entry name" value="LysR_subst-bd"/>
</dbReference>
<dbReference type="Pfam" id="PF00126">
    <property type="entry name" value="HTH_1"/>
    <property type="match status" value="1"/>
</dbReference>
<dbReference type="CDD" id="cd08440">
    <property type="entry name" value="PBP2_LTTR_like_4"/>
    <property type="match status" value="1"/>
</dbReference>
<evidence type="ECO:0000313" key="7">
    <source>
        <dbReference type="Proteomes" id="UP000289758"/>
    </source>
</evidence>
<reference evidence="6 7" key="1">
    <citation type="submission" date="2017-10" db="EMBL/GenBank/DDBJ databases">
        <title>Genomics of the genus Arcobacter.</title>
        <authorList>
            <person name="Perez-Cataluna A."/>
            <person name="Figueras M.J."/>
        </authorList>
    </citation>
    <scope>NUCLEOTIDE SEQUENCE [LARGE SCALE GENOMIC DNA]</scope>
    <source>
        <strain evidence="6 7">CECT 8441</strain>
    </source>
</reference>
<dbReference type="FunFam" id="1.10.10.10:FF:000001">
    <property type="entry name" value="LysR family transcriptional regulator"/>
    <property type="match status" value="1"/>
</dbReference>
<accession>A0A4Q1AXZ2</accession>
<dbReference type="InterPro" id="IPR000847">
    <property type="entry name" value="LysR_HTH_N"/>
</dbReference>
<keyword evidence="2" id="KW-0805">Transcription regulation</keyword>
<evidence type="ECO:0000259" key="5">
    <source>
        <dbReference type="PROSITE" id="PS50931"/>
    </source>
</evidence>
<evidence type="ECO:0000256" key="3">
    <source>
        <dbReference type="ARBA" id="ARBA00023125"/>
    </source>
</evidence>
<evidence type="ECO:0000256" key="2">
    <source>
        <dbReference type="ARBA" id="ARBA00023015"/>
    </source>
</evidence>
<dbReference type="Gene3D" id="1.10.10.10">
    <property type="entry name" value="Winged helix-like DNA-binding domain superfamily/Winged helix DNA-binding domain"/>
    <property type="match status" value="1"/>
</dbReference>
<dbReference type="GO" id="GO:0003677">
    <property type="term" value="F:DNA binding"/>
    <property type="evidence" value="ECO:0007669"/>
    <property type="project" value="UniProtKB-KW"/>
</dbReference>
<proteinExistence type="inferred from homology"/>
<keyword evidence="4" id="KW-0804">Transcription</keyword>
<evidence type="ECO:0000256" key="1">
    <source>
        <dbReference type="ARBA" id="ARBA00009437"/>
    </source>
</evidence>
<feature type="domain" description="HTH lysR-type" evidence="5">
    <location>
        <begin position="3"/>
        <end position="60"/>
    </location>
</feature>
<evidence type="ECO:0000256" key="4">
    <source>
        <dbReference type="ARBA" id="ARBA00023163"/>
    </source>
</evidence>
<dbReference type="PANTHER" id="PTHR30419">
    <property type="entry name" value="HTH-TYPE TRANSCRIPTIONAL REGULATOR YBHD"/>
    <property type="match status" value="1"/>
</dbReference>
<dbReference type="EMBL" id="PDKK01000001">
    <property type="protein sequence ID" value="RXK08241.1"/>
    <property type="molecule type" value="Genomic_DNA"/>
</dbReference>